<dbReference type="GO" id="GO:0003723">
    <property type="term" value="F:RNA binding"/>
    <property type="evidence" value="ECO:0007669"/>
    <property type="project" value="InterPro"/>
</dbReference>
<dbReference type="Gene3D" id="3.90.730.10">
    <property type="entry name" value="Ribonuclease T2-like"/>
    <property type="match status" value="1"/>
</dbReference>
<dbReference type="CDD" id="cd01062">
    <property type="entry name" value="RNase_T2_prok"/>
    <property type="match status" value="1"/>
</dbReference>
<dbReference type="RefSeq" id="WP_093037686.1">
    <property type="nucleotide sequence ID" value="NZ_FNNZ01000034.1"/>
</dbReference>
<dbReference type="PANTHER" id="PTHR11240">
    <property type="entry name" value="RIBONUCLEASE T2"/>
    <property type="match status" value="1"/>
</dbReference>
<dbReference type="GO" id="GO:0033897">
    <property type="term" value="F:ribonuclease T2 activity"/>
    <property type="evidence" value="ECO:0007669"/>
    <property type="project" value="InterPro"/>
</dbReference>
<dbReference type="InterPro" id="IPR001568">
    <property type="entry name" value="RNase_T2-like"/>
</dbReference>
<feature type="region of interest" description="Disordered" evidence="3">
    <location>
        <begin position="99"/>
        <end position="127"/>
    </location>
</feature>
<keyword evidence="6" id="KW-1185">Reference proteome</keyword>
<dbReference type="PANTHER" id="PTHR11240:SF22">
    <property type="entry name" value="RIBONUCLEASE T2"/>
    <property type="match status" value="1"/>
</dbReference>
<dbReference type="EMBL" id="FNNZ01000034">
    <property type="protein sequence ID" value="SDX53812.1"/>
    <property type="molecule type" value="Genomic_DNA"/>
</dbReference>
<proteinExistence type="inferred from homology"/>
<comment type="similarity">
    <text evidence="1 2">Belongs to the RNase T2 family.</text>
</comment>
<protein>
    <submittedName>
        <fullName evidence="5">Ribonuclease T2</fullName>
    </submittedName>
</protein>
<feature type="chain" id="PRO_5011650432" evidence="4">
    <location>
        <begin position="27"/>
        <end position="344"/>
    </location>
</feature>
<dbReference type="InterPro" id="IPR039378">
    <property type="entry name" value="RNase_T2_prok"/>
</dbReference>
<reference evidence="6" key="1">
    <citation type="submission" date="2016-10" db="EMBL/GenBank/DDBJ databases">
        <authorList>
            <person name="Varghese N."/>
            <person name="Submissions S."/>
        </authorList>
    </citation>
    <scope>NUCLEOTIDE SEQUENCE [LARGE SCALE GENOMIC DNA]</scope>
    <source>
        <strain evidence="6">DSM 217</strain>
    </source>
</reference>
<dbReference type="PROSITE" id="PS00531">
    <property type="entry name" value="RNASE_T2_2"/>
    <property type="match status" value="1"/>
</dbReference>
<dbReference type="OrthoDB" id="4720638at2"/>
<evidence type="ECO:0000256" key="4">
    <source>
        <dbReference type="SAM" id="SignalP"/>
    </source>
</evidence>
<dbReference type="STRING" id="1058.SAMN05421783_13430"/>
<evidence type="ECO:0000256" key="2">
    <source>
        <dbReference type="RuleBase" id="RU004328"/>
    </source>
</evidence>
<dbReference type="InterPro" id="IPR036430">
    <property type="entry name" value="RNase_T2-like_sf"/>
</dbReference>
<dbReference type="InterPro" id="IPR033130">
    <property type="entry name" value="RNase_T2_His_AS_2"/>
</dbReference>
<dbReference type="Pfam" id="PF00445">
    <property type="entry name" value="Ribonuclease_T2"/>
    <property type="match status" value="1"/>
</dbReference>
<dbReference type="InterPro" id="IPR018188">
    <property type="entry name" value="RNase_T2_His_AS_1"/>
</dbReference>
<organism evidence="5 6">
    <name type="scientific">Thiocapsa roseopersicina</name>
    <dbReference type="NCBI Taxonomy" id="1058"/>
    <lineage>
        <taxon>Bacteria</taxon>
        <taxon>Pseudomonadati</taxon>
        <taxon>Pseudomonadota</taxon>
        <taxon>Gammaproteobacteria</taxon>
        <taxon>Chromatiales</taxon>
        <taxon>Chromatiaceae</taxon>
        <taxon>Thiocapsa</taxon>
    </lineage>
</organism>
<feature type="signal peptide" evidence="4">
    <location>
        <begin position="1"/>
        <end position="26"/>
    </location>
</feature>
<keyword evidence="4" id="KW-0732">Signal</keyword>
<dbReference type="AlphaFoldDB" id="A0A1H3CHW3"/>
<evidence type="ECO:0000256" key="3">
    <source>
        <dbReference type="SAM" id="MobiDB-lite"/>
    </source>
</evidence>
<dbReference type="PROSITE" id="PS00530">
    <property type="entry name" value="RNASE_T2_1"/>
    <property type="match status" value="1"/>
</dbReference>
<sequence>MALKHSRVRRSLLSVLVLLWSASSFAERLGAVLTAEQPCPATVSIKRPDNPGSIHLIPGRDYPVVGTNRADPSHYRLRFEDANPKERWVEIGCGRLADAPATTAGTDARRQSSPPPPPTSSRAGSMQSQLVLAASWQPAFCELRATRPECRDQTPERPDARRFSLHGLWPQPIGNSYCGVGERERTLSTSGRWRLLPALDLDATTRARLDTLMPGTRSDLQRHQWVKHGTCYGTDADTYFRHSMLLLEQLNASGVRALFEENIGKRLTATRVRAAFDDTFGKGAGERVRLSCSDGLIEELRIGLKGVVDDTAELGALILAAPKRSSDCRGGWVDQVGIQGARSR</sequence>
<dbReference type="GO" id="GO:0006401">
    <property type="term" value="P:RNA catabolic process"/>
    <property type="evidence" value="ECO:0007669"/>
    <property type="project" value="TreeGrafter"/>
</dbReference>
<evidence type="ECO:0000313" key="5">
    <source>
        <dbReference type="EMBL" id="SDX53812.1"/>
    </source>
</evidence>
<name>A0A1H3CHW3_THIRO</name>
<gene>
    <name evidence="5" type="ORF">SAMN05421783_13430</name>
</gene>
<dbReference type="Proteomes" id="UP000198816">
    <property type="component" value="Unassembled WGS sequence"/>
</dbReference>
<accession>A0A1H3CHW3</accession>
<dbReference type="SUPFAM" id="SSF55895">
    <property type="entry name" value="Ribonuclease Rh-like"/>
    <property type="match status" value="1"/>
</dbReference>
<evidence type="ECO:0000256" key="1">
    <source>
        <dbReference type="ARBA" id="ARBA00007469"/>
    </source>
</evidence>
<evidence type="ECO:0000313" key="6">
    <source>
        <dbReference type="Proteomes" id="UP000198816"/>
    </source>
</evidence>